<evidence type="ECO:0000313" key="4">
    <source>
        <dbReference type="Proteomes" id="UP001326715"/>
    </source>
</evidence>
<gene>
    <name evidence="1" type="ORF">SAMN05661012_05540</name>
    <name evidence="2" type="ORF">SR876_00235</name>
</gene>
<evidence type="ECO:0000313" key="1">
    <source>
        <dbReference type="EMBL" id="SFW84403.1"/>
    </source>
</evidence>
<dbReference type="EMBL" id="FPIZ01000024">
    <property type="protein sequence ID" value="SFW84403.1"/>
    <property type="molecule type" value="Genomic_DNA"/>
</dbReference>
<dbReference type="AlphaFoldDB" id="A0A1K1SJ77"/>
<dbReference type="OrthoDB" id="1467887at2"/>
<reference evidence="2 4" key="2">
    <citation type="submission" date="2023-11" db="EMBL/GenBank/DDBJ databases">
        <title>MicrobeMod: A computational toolkit for identifying prokaryotic methylation and restriction-modification with nanopore sequencing.</title>
        <authorList>
            <person name="Crits-Christoph A."/>
            <person name="Kang S.C."/>
            <person name="Lee H."/>
            <person name="Ostrov N."/>
        </authorList>
    </citation>
    <scope>NUCLEOTIDE SEQUENCE [LARGE SCALE GENOMIC DNA]</scope>
    <source>
        <strain evidence="2 4">ATCC 23090</strain>
    </source>
</reference>
<evidence type="ECO:0000313" key="3">
    <source>
        <dbReference type="Proteomes" id="UP000183788"/>
    </source>
</evidence>
<keyword evidence="4" id="KW-1185">Reference proteome</keyword>
<accession>A0A1K1SJ77</accession>
<proteinExistence type="predicted"/>
<dbReference type="InterPro" id="IPR032168">
    <property type="entry name" value="DUF5004"/>
</dbReference>
<dbReference type="Proteomes" id="UP001326715">
    <property type="component" value="Chromosome"/>
</dbReference>
<reference evidence="1 3" key="1">
    <citation type="submission" date="2016-11" db="EMBL/GenBank/DDBJ databases">
        <authorList>
            <person name="Jaros S."/>
            <person name="Januszkiewicz K."/>
            <person name="Wedrychowicz H."/>
        </authorList>
    </citation>
    <scope>NUCLEOTIDE SEQUENCE [LARGE SCALE GENOMIC DNA]</scope>
    <source>
        <strain evidence="1 3">DSM 784</strain>
    </source>
</reference>
<dbReference type="Pfam" id="PF16395">
    <property type="entry name" value="DUF5004"/>
    <property type="match status" value="1"/>
</dbReference>
<dbReference type="Proteomes" id="UP000183788">
    <property type="component" value="Unassembled WGS sequence"/>
</dbReference>
<dbReference type="EMBL" id="CP140154">
    <property type="protein sequence ID" value="WQG89907.1"/>
    <property type="molecule type" value="Genomic_DNA"/>
</dbReference>
<dbReference type="PROSITE" id="PS51257">
    <property type="entry name" value="PROKAR_LIPOPROTEIN"/>
    <property type="match status" value="1"/>
</dbReference>
<dbReference type="RefSeq" id="WP_072364683.1">
    <property type="nucleotide sequence ID" value="NZ_CBHWAX010000057.1"/>
</dbReference>
<dbReference type="STRING" id="1004.SAMN05661012_05540"/>
<evidence type="ECO:0000313" key="2">
    <source>
        <dbReference type="EMBL" id="WQG89907.1"/>
    </source>
</evidence>
<protein>
    <submittedName>
        <fullName evidence="2">DUF5004 domain-containing protein</fullName>
    </submittedName>
    <submittedName>
        <fullName evidence="1">Lipocalin-like domain</fullName>
    </submittedName>
</protein>
<organism evidence="1 3">
    <name type="scientific">Chitinophaga sancti</name>
    <dbReference type="NCBI Taxonomy" id="1004"/>
    <lineage>
        <taxon>Bacteria</taxon>
        <taxon>Pseudomonadati</taxon>
        <taxon>Bacteroidota</taxon>
        <taxon>Chitinophagia</taxon>
        <taxon>Chitinophagales</taxon>
        <taxon>Chitinophagaceae</taxon>
        <taxon>Chitinophaga</taxon>
    </lineage>
</organism>
<sequence>MNRYLILSAFCLLLFSCKLEEVSPVGEAPKNISGSWKVLKATRNGTDITSAFDFTQFRVKFDSAGNYSIVNKIPFLVNTNGTYSLDDPAYPFKITFTPQGGSAVATSFNYVTAAGIRQLNLTFVPGCELNAYIYTLQKDN</sequence>
<name>A0A1K1SJ77_9BACT</name>